<dbReference type="GO" id="GO:0016491">
    <property type="term" value="F:oxidoreductase activity"/>
    <property type="evidence" value="ECO:0007669"/>
    <property type="project" value="InterPro"/>
</dbReference>
<reference evidence="4" key="1">
    <citation type="journal article" date="2021" name="Int. J. Syst. Evol. Microbiol.">
        <title>Actinocatenispora comari sp. nov., an endophytic actinomycete isolated from aerial parts of Comarum salesowianum.</title>
        <authorList>
            <person name="Oyunbileg N."/>
            <person name="Iizaka Y."/>
            <person name="Hamada M."/>
            <person name="Davaapurev B.O."/>
            <person name="Fukumoto A."/>
            <person name="Tsetseg B."/>
            <person name="Kato F."/>
            <person name="Tamura T."/>
            <person name="Batkhuu J."/>
            <person name="Anzai Y."/>
        </authorList>
    </citation>
    <scope>NUCLEOTIDE SEQUENCE [LARGE SCALE GENOMIC DNA]</scope>
    <source>
        <strain evidence="4">NUM-2625</strain>
    </source>
</reference>
<evidence type="ECO:0000259" key="2">
    <source>
        <dbReference type="Pfam" id="PF09995"/>
    </source>
</evidence>
<comment type="caution">
    <text evidence="3">The sequence shown here is derived from an EMBL/GenBank/DDBJ whole genome shotgun (WGS) entry which is preliminary data.</text>
</comment>
<organism evidence="3 4">
    <name type="scientific">Actinocatenispora comari</name>
    <dbReference type="NCBI Taxonomy" id="2807577"/>
    <lineage>
        <taxon>Bacteria</taxon>
        <taxon>Bacillati</taxon>
        <taxon>Actinomycetota</taxon>
        <taxon>Actinomycetes</taxon>
        <taxon>Micromonosporales</taxon>
        <taxon>Micromonosporaceae</taxon>
        <taxon>Actinocatenispora</taxon>
    </lineage>
</organism>
<dbReference type="Pfam" id="PF09995">
    <property type="entry name" value="MPAB_Lcp_cat"/>
    <property type="match status" value="1"/>
</dbReference>
<gene>
    <name evidence="3" type="ORF">NUM_19110</name>
</gene>
<dbReference type="PANTHER" id="PTHR36151">
    <property type="entry name" value="BLR2777 PROTEIN"/>
    <property type="match status" value="1"/>
</dbReference>
<evidence type="ECO:0000256" key="1">
    <source>
        <dbReference type="SAM" id="MobiDB-lite"/>
    </source>
</evidence>
<sequence>MTLRFDETAPVSGAEVAGRTPVRGRAGRPAPPWHAEPVNVAKPVDGSARTDLGLFGPDSVSWRVHGNLLLAVGGLRALFLQALHPRAMAGVAQNSDFRTDPWGRLYRTGDYVATVTFGTSDEARRAGAKVRGIHRRLRGRDPFSGAEFRIDEPELLRWTHVCEVESFVSTARRGGIRLTDADVDRYYTEQLRAAELVGLDPGTVPASAAEITEYYAAMQPRLAITREAATAAAFLFWPTMPRGLGYTPARGGWMAVAAAAFGLLPGWARRRYGGLGLPVGDLGASLAARSLRLATAALPERYRHSPRVRDGLHRARLAGHDPRL</sequence>
<feature type="compositionally biased region" description="Low complexity" evidence="1">
    <location>
        <begin position="16"/>
        <end position="28"/>
    </location>
</feature>
<dbReference type="PANTHER" id="PTHR36151:SF3">
    <property type="entry name" value="ER-BOUND OXYGENASE MPAB_MPAB'_RUBBER OXYGENASE CATALYTIC DOMAIN-CONTAINING PROTEIN"/>
    <property type="match status" value="1"/>
</dbReference>
<dbReference type="InterPro" id="IPR018713">
    <property type="entry name" value="MPAB/Lcp_cat_dom"/>
</dbReference>
<evidence type="ECO:0000313" key="4">
    <source>
        <dbReference type="Proteomes" id="UP000614996"/>
    </source>
</evidence>
<dbReference type="Proteomes" id="UP000614996">
    <property type="component" value="Unassembled WGS sequence"/>
</dbReference>
<proteinExistence type="predicted"/>
<protein>
    <recommendedName>
        <fullName evidence="2">ER-bound oxygenase mpaB/mpaB'/Rubber oxygenase catalytic domain-containing protein</fullName>
    </recommendedName>
</protein>
<accession>A0A8J4ACL5</accession>
<name>A0A8J4ACL5_9ACTN</name>
<dbReference type="EMBL" id="BOPO01000026">
    <property type="protein sequence ID" value="GIL26657.1"/>
    <property type="molecule type" value="Genomic_DNA"/>
</dbReference>
<feature type="region of interest" description="Disordered" evidence="1">
    <location>
        <begin position="1"/>
        <end position="39"/>
    </location>
</feature>
<keyword evidence="4" id="KW-1185">Reference proteome</keyword>
<feature type="domain" description="ER-bound oxygenase mpaB/mpaB'/Rubber oxygenase catalytic" evidence="2">
    <location>
        <begin position="62"/>
        <end position="273"/>
    </location>
</feature>
<evidence type="ECO:0000313" key="3">
    <source>
        <dbReference type="EMBL" id="GIL26657.1"/>
    </source>
</evidence>
<dbReference type="AlphaFoldDB" id="A0A8J4ACL5"/>